<gene>
    <name evidence="2" type="ORF">PCOR1329_LOCUS52464</name>
</gene>
<feature type="compositionally biased region" description="Low complexity" evidence="1">
    <location>
        <begin position="1"/>
        <end position="38"/>
    </location>
</feature>
<organism evidence="2 3">
    <name type="scientific">Prorocentrum cordatum</name>
    <dbReference type="NCBI Taxonomy" id="2364126"/>
    <lineage>
        <taxon>Eukaryota</taxon>
        <taxon>Sar</taxon>
        <taxon>Alveolata</taxon>
        <taxon>Dinophyceae</taxon>
        <taxon>Prorocentrales</taxon>
        <taxon>Prorocentraceae</taxon>
        <taxon>Prorocentrum</taxon>
    </lineage>
</organism>
<comment type="caution">
    <text evidence="2">The sequence shown here is derived from an EMBL/GenBank/DDBJ whole genome shotgun (WGS) entry which is preliminary data.</text>
</comment>
<proteinExistence type="predicted"/>
<protein>
    <submittedName>
        <fullName evidence="2">Uncharacterized protein</fullName>
    </submittedName>
</protein>
<dbReference type="Proteomes" id="UP001189429">
    <property type="component" value="Unassembled WGS sequence"/>
</dbReference>
<feature type="non-terminal residue" evidence="2">
    <location>
        <position position="133"/>
    </location>
</feature>
<reference evidence="2" key="1">
    <citation type="submission" date="2023-10" db="EMBL/GenBank/DDBJ databases">
        <authorList>
            <person name="Chen Y."/>
            <person name="Shah S."/>
            <person name="Dougan E. K."/>
            <person name="Thang M."/>
            <person name="Chan C."/>
        </authorList>
    </citation>
    <scope>NUCLEOTIDE SEQUENCE [LARGE SCALE GENOMIC DNA]</scope>
</reference>
<dbReference type="EMBL" id="CAUYUJ010016385">
    <property type="protein sequence ID" value="CAK0864641.1"/>
    <property type="molecule type" value="Genomic_DNA"/>
</dbReference>
<keyword evidence="3" id="KW-1185">Reference proteome</keyword>
<evidence type="ECO:0000313" key="3">
    <source>
        <dbReference type="Proteomes" id="UP001189429"/>
    </source>
</evidence>
<sequence>MAASPRDSSDSAGDGGSAAAESGADARVEGAAASAARGLRLKSRRRETPLPSLCSRPWTQAHLVLVALVGLPQMAASARRAVRETLSKGVKTPGASTLLRPHQQPMLPPQSWHLLLVKVAVCLRVSFWLALAL</sequence>
<feature type="region of interest" description="Disordered" evidence="1">
    <location>
        <begin position="1"/>
        <end position="52"/>
    </location>
</feature>
<evidence type="ECO:0000256" key="1">
    <source>
        <dbReference type="SAM" id="MobiDB-lite"/>
    </source>
</evidence>
<evidence type="ECO:0000313" key="2">
    <source>
        <dbReference type="EMBL" id="CAK0864641.1"/>
    </source>
</evidence>
<accession>A0ABN9UYJ0</accession>
<name>A0ABN9UYJ0_9DINO</name>